<keyword evidence="2" id="KW-0808">Transferase</keyword>
<feature type="domain" description="Stealth protein CR1 conserved region 1" evidence="5">
    <location>
        <begin position="2"/>
        <end position="20"/>
    </location>
</feature>
<dbReference type="AlphaFoldDB" id="A0A2T5JVN6"/>
<dbReference type="Proteomes" id="UP000244060">
    <property type="component" value="Unassembled WGS sequence"/>
</dbReference>
<name>A0A2T5JVN6_9RHOB</name>
<keyword evidence="3" id="KW-0270">Exopolysaccharide synthesis</keyword>
<dbReference type="InterPro" id="IPR031358">
    <property type="entry name" value="Stealth_CR1"/>
</dbReference>
<evidence type="ECO:0000256" key="2">
    <source>
        <dbReference type="ARBA" id="ARBA00022679"/>
    </source>
</evidence>
<organism evidence="6 7">
    <name type="scientific">Cereibacter azotoformans</name>
    <dbReference type="NCBI Taxonomy" id="43057"/>
    <lineage>
        <taxon>Bacteria</taxon>
        <taxon>Pseudomonadati</taxon>
        <taxon>Pseudomonadota</taxon>
        <taxon>Alphaproteobacteria</taxon>
        <taxon>Rhodobacterales</taxon>
        <taxon>Paracoccaceae</taxon>
        <taxon>Cereibacter</taxon>
    </lineage>
</organism>
<dbReference type="GO" id="GO:0000271">
    <property type="term" value="P:polysaccharide biosynthetic process"/>
    <property type="evidence" value="ECO:0007669"/>
    <property type="project" value="UniProtKB-KW"/>
</dbReference>
<dbReference type="Pfam" id="PF11380">
    <property type="entry name" value="Stealth_CR2"/>
    <property type="match status" value="1"/>
</dbReference>
<feature type="domain" description="Stealth protein CR2 conserved region 2" evidence="4">
    <location>
        <begin position="38"/>
        <end position="147"/>
    </location>
</feature>
<evidence type="ECO:0000259" key="4">
    <source>
        <dbReference type="Pfam" id="PF11380"/>
    </source>
</evidence>
<dbReference type="InterPro" id="IPR021520">
    <property type="entry name" value="Stealth_CR2"/>
</dbReference>
<dbReference type="GO" id="GO:0016772">
    <property type="term" value="F:transferase activity, transferring phosphorus-containing groups"/>
    <property type="evidence" value="ECO:0007669"/>
    <property type="project" value="InterPro"/>
</dbReference>
<dbReference type="InterPro" id="IPR047141">
    <property type="entry name" value="Stealth"/>
</dbReference>
<dbReference type="PANTHER" id="PTHR24045">
    <property type="match status" value="1"/>
</dbReference>
<dbReference type="RefSeq" id="WP_108221771.1">
    <property type="nucleotide sequence ID" value="NZ_CP183928.1"/>
</dbReference>
<reference evidence="6 7" key="1">
    <citation type="submission" date="2018-04" db="EMBL/GenBank/DDBJ databases">
        <title>Genomic Encyclopedia of Type Strains, Phase III (KMG-III): the genomes of soil and plant-associated and newly described type strains.</title>
        <authorList>
            <person name="Whitman W."/>
        </authorList>
    </citation>
    <scope>NUCLEOTIDE SEQUENCE [LARGE SCALE GENOMIC DNA]</scope>
    <source>
        <strain evidence="6 7">KA25</strain>
    </source>
</reference>
<protein>
    <submittedName>
        <fullName evidence="6">Stealth-like protein</fullName>
    </submittedName>
</protein>
<comment type="similarity">
    <text evidence="1">Belongs to the stealth family.</text>
</comment>
<accession>A0A2T5JVN6</accession>
<keyword evidence="7" id="KW-1185">Reference proteome</keyword>
<comment type="caution">
    <text evidence="6">The sequence shown here is derived from an EMBL/GenBank/DDBJ whole genome shotgun (WGS) entry which is preliminary data.</text>
</comment>
<evidence type="ECO:0000256" key="1">
    <source>
        <dbReference type="ARBA" id="ARBA00007583"/>
    </source>
</evidence>
<dbReference type="Pfam" id="PF17101">
    <property type="entry name" value="Stealth_CR1"/>
    <property type="match status" value="1"/>
</dbReference>
<sequence>MIDAVITWVDGSDPAHRAKRLRHQAAAGIHPEAAAATRFASDGEIRFCVLSLLRFCPFVRRIHIVTDNQHPAVLDPLLADPAHRDRIRVVDHRAIYGEHADLLPVFSSLSIESMIHRVPDLAPRFIYLNDDIFIGRPLEESHFFEGERAVLRGRMRRFPNPVWARLKRWIGRDRPGYVAAQRAAARLAGATSHYLVVGHQPHPLHRDMLARFHAGDPEALRRQAGHRFRSAAQFSPIGLSNHLEIAAGARVLPAVDVGYIRPGRPTGAALETIMEQLNAGAFSSFCVQSLDAMPERDRAVVLAGLERRYARPL</sequence>
<dbReference type="EMBL" id="QAOT01000017">
    <property type="protein sequence ID" value="PTR14234.1"/>
    <property type="molecule type" value="Genomic_DNA"/>
</dbReference>
<dbReference type="PANTHER" id="PTHR24045:SF0">
    <property type="entry name" value="N-ACETYLGLUCOSAMINE-1-PHOSPHOTRANSFERASE SUBUNITS ALPHA_BETA"/>
    <property type="match status" value="1"/>
</dbReference>
<dbReference type="OrthoDB" id="9776077at2"/>
<evidence type="ECO:0000313" key="7">
    <source>
        <dbReference type="Proteomes" id="UP000244060"/>
    </source>
</evidence>
<proteinExistence type="inferred from homology"/>
<evidence type="ECO:0000259" key="5">
    <source>
        <dbReference type="Pfam" id="PF17101"/>
    </source>
</evidence>
<evidence type="ECO:0000256" key="3">
    <source>
        <dbReference type="ARBA" id="ARBA00023169"/>
    </source>
</evidence>
<evidence type="ECO:0000313" key="6">
    <source>
        <dbReference type="EMBL" id="PTR14234.1"/>
    </source>
</evidence>
<gene>
    <name evidence="6" type="ORF">C8J28_1173</name>
</gene>